<comment type="caution">
    <text evidence="1">The sequence shown here is derived from an EMBL/GenBank/DDBJ whole genome shotgun (WGS) entry which is preliminary data.</text>
</comment>
<dbReference type="Proteomes" id="UP000622552">
    <property type="component" value="Unassembled WGS sequence"/>
</dbReference>
<dbReference type="EMBL" id="JADOUF010000001">
    <property type="protein sequence ID" value="MBG6141713.1"/>
    <property type="molecule type" value="Genomic_DNA"/>
</dbReference>
<dbReference type="InterPro" id="IPR011749">
    <property type="entry name" value="CHP02243"/>
</dbReference>
<evidence type="ECO:0000313" key="1">
    <source>
        <dbReference type="EMBL" id="MBG6141713.1"/>
    </source>
</evidence>
<accession>A0A8J7GQX8</accession>
<evidence type="ECO:0000313" key="2">
    <source>
        <dbReference type="Proteomes" id="UP000622552"/>
    </source>
</evidence>
<sequence length="641" mass="69123">MSLPSPNLDDRRFQELVDEAKRMVQQRCPEWTDHNVSDPGVTLIETFAFMVDTVLYRMNRVPHLHYLKFLDLIGVRLFPPTAATGEVTYRLAAAQPETVVVPAGAQVASQRVDTEDPVVFTVERELRIVPCHLERVLTASGADVPADRSEELAAGTGLACFSAQPVPGDVVLFGLDVPVPHCLVLLRVDCDVAGVGVDPRDPPLVWEAWTGTGWERCVVDEDSTGGFNKPGDVLLHVPAHHDASVLGRHRAAWLRCRVLDPVAGQPFYRASPRLLSVAASTMGGSVAVVHAEVVRGEVAGMSTGVPGQRFPLEHRPVVADAEPLVLLVDADEWREVTSFAGSGATDRHFMVDRGAGELLFGPAVRGADGGLRHYGAVPGKGATIRIPVYRTGGGRRGNVARNMLQIQRDPVPFVSTVSNRVPASGGVDGESVEDASTRGPLTLRTRDRAVTAEDFEQLAREAAPDAARVRCVPVSEESGAVRVLVVPAVTATDDLRFADLKPSAALLSKVSRYLDERRCIGARISVEPPFYQGVTVVAELQARPRTEPEVLRARALQELYAYLHPITGGPDHTGWPFGRPVHSGDIFAVLQRVPGVELVEEVRLFGADPVTGARGGAVPRLPLSPNGLIFSYGHQVRVGRA</sequence>
<protein>
    <submittedName>
        <fullName evidence="1">Putative phage baseplate assembly protein</fullName>
    </submittedName>
</protein>
<keyword evidence="2" id="KW-1185">Reference proteome</keyword>
<name>A0A8J7GQX8_9ACTN</name>
<dbReference type="NCBIfam" id="TIGR02243">
    <property type="entry name" value="putative baseplate assembly protein"/>
    <property type="match status" value="1"/>
</dbReference>
<organism evidence="1 2">
    <name type="scientific">Longispora fulva</name>
    <dbReference type="NCBI Taxonomy" id="619741"/>
    <lineage>
        <taxon>Bacteria</taxon>
        <taxon>Bacillati</taxon>
        <taxon>Actinomycetota</taxon>
        <taxon>Actinomycetes</taxon>
        <taxon>Micromonosporales</taxon>
        <taxon>Micromonosporaceae</taxon>
        <taxon>Longispora</taxon>
    </lineage>
</organism>
<proteinExistence type="predicted"/>
<dbReference type="AlphaFoldDB" id="A0A8J7GQX8"/>
<gene>
    <name evidence="1" type="ORF">IW245_007907</name>
</gene>
<dbReference type="RefSeq" id="WP_197008097.1">
    <property type="nucleotide sequence ID" value="NZ_BONS01000013.1"/>
</dbReference>
<reference evidence="1" key="1">
    <citation type="submission" date="2020-11" db="EMBL/GenBank/DDBJ databases">
        <title>Sequencing the genomes of 1000 actinobacteria strains.</title>
        <authorList>
            <person name="Klenk H.-P."/>
        </authorList>
    </citation>
    <scope>NUCLEOTIDE SEQUENCE</scope>
    <source>
        <strain evidence="1">DSM 45356</strain>
    </source>
</reference>